<dbReference type="Gene3D" id="3.40.50.2300">
    <property type="match status" value="1"/>
</dbReference>
<evidence type="ECO:0000256" key="1">
    <source>
        <dbReference type="ARBA" id="ARBA00010062"/>
    </source>
</evidence>
<proteinExistence type="inferred from homology"/>
<evidence type="ECO:0000259" key="3">
    <source>
        <dbReference type="Pfam" id="PF13458"/>
    </source>
</evidence>
<evidence type="ECO:0000256" key="2">
    <source>
        <dbReference type="ARBA" id="ARBA00022729"/>
    </source>
</evidence>
<comment type="similarity">
    <text evidence="1">Belongs to the leucine-binding protein family.</text>
</comment>
<name>A0A6J4M6S7_9CHLR</name>
<dbReference type="EMBL" id="CADCTR010002386">
    <property type="protein sequence ID" value="CAA9350002.1"/>
    <property type="molecule type" value="Genomic_DNA"/>
</dbReference>
<dbReference type="SUPFAM" id="SSF53822">
    <property type="entry name" value="Periplasmic binding protein-like I"/>
    <property type="match status" value="1"/>
</dbReference>
<dbReference type="InterPro" id="IPR028081">
    <property type="entry name" value="Leu-bd"/>
</dbReference>
<feature type="domain" description="Leucine-binding protein" evidence="3">
    <location>
        <begin position="22"/>
        <end position="130"/>
    </location>
</feature>
<feature type="non-terminal residue" evidence="4">
    <location>
        <position position="1"/>
    </location>
</feature>
<dbReference type="AlphaFoldDB" id="A0A6J4M6S7"/>
<evidence type="ECO:0000313" key="4">
    <source>
        <dbReference type="EMBL" id="CAA9350002.1"/>
    </source>
</evidence>
<dbReference type="InterPro" id="IPR028082">
    <property type="entry name" value="Peripla_BP_I"/>
</dbReference>
<accession>A0A6J4M6S7</accession>
<keyword evidence="2" id="KW-0732">Signal</keyword>
<reference evidence="4" key="1">
    <citation type="submission" date="2020-02" db="EMBL/GenBank/DDBJ databases">
        <authorList>
            <person name="Meier V. D."/>
        </authorList>
    </citation>
    <scope>NUCLEOTIDE SEQUENCE</scope>
    <source>
        <strain evidence="4">AVDCRST_MAG93</strain>
    </source>
</reference>
<gene>
    <name evidence="4" type="ORF">AVDCRST_MAG93-7067</name>
</gene>
<sequence>VTATLIGSAGTVSTEWLDHPSTEGTLSVELAFPFFDDSTPAAKEYQDFLKRHDLGDAGGGNATFAYLGAKLFEAAMENVGDGVTTPEAVKKGLYALKDETLGGLVPQPLTFDEDAATPIRCWFLIAIEDGKFVTPQGLKTECAPQEFVDKAIAELDSGS</sequence>
<protein>
    <recommendedName>
        <fullName evidence="3">Leucine-binding protein domain-containing protein</fullName>
    </recommendedName>
</protein>
<dbReference type="Pfam" id="PF13458">
    <property type="entry name" value="Peripla_BP_6"/>
    <property type="match status" value="1"/>
</dbReference>
<organism evidence="4">
    <name type="scientific">uncultured Chloroflexia bacterium</name>
    <dbReference type="NCBI Taxonomy" id="1672391"/>
    <lineage>
        <taxon>Bacteria</taxon>
        <taxon>Bacillati</taxon>
        <taxon>Chloroflexota</taxon>
        <taxon>Chloroflexia</taxon>
        <taxon>environmental samples</taxon>
    </lineage>
</organism>